<protein>
    <submittedName>
        <fullName evidence="11">3-dehydroquinate dehydratase (3-dehydroquinase)</fullName>
    </submittedName>
</protein>
<evidence type="ECO:0000313" key="11">
    <source>
        <dbReference type="EMBL" id="RCH92377.1"/>
    </source>
</evidence>
<dbReference type="SUPFAM" id="SSF56796">
    <property type="entry name" value="Dehydroquinate synthase-like"/>
    <property type="match status" value="1"/>
</dbReference>
<dbReference type="NCBIfam" id="TIGR01357">
    <property type="entry name" value="aroB"/>
    <property type="match status" value="1"/>
</dbReference>
<dbReference type="GO" id="GO:0003855">
    <property type="term" value="F:3-dehydroquinate dehydratase activity"/>
    <property type="evidence" value="ECO:0007669"/>
    <property type="project" value="InterPro"/>
</dbReference>
<dbReference type="InterPro" id="IPR013785">
    <property type="entry name" value="Aldolase_TIM"/>
</dbReference>
<dbReference type="Gene3D" id="1.20.1090.10">
    <property type="entry name" value="Dehydroquinate synthase-like - alpha domain"/>
    <property type="match status" value="1"/>
</dbReference>
<comment type="cofactor">
    <cofactor evidence="3">
        <name>Zn(2+)</name>
        <dbReference type="ChEBI" id="CHEBI:29105"/>
    </cofactor>
</comment>
<dbReference type="InterPro" id="IPR016037">
    <property type="entry name" value="DHQ_synth_AroB"/>
</dbReference>
<dbReference type="Gene3D" id="3.40.50.1970">
    <property type="match status" value="1"/>
</dbReference>
<evidence type="ECO:0000256" key="3">
    <source>
        <dbReference type="ARBA" id="ARBA00001947"/>
    </source>
</evidence>
<organism evidence="11 12">
    <name type="scientific">Rhizopus azygosporus</name>
    <name type="common">Rhizopus microsporus var. azygosporus</name>
    <dbReference type="NCBI Taxonomy" id="86630"/>
    <lineage>
        <taxon>Eukaryota</taxon>
        <taxon>Fungi</taxon>
        <taxon>Fungi incertae sedis</taxon>
        <taxon>Mucoromycota</taxon>
        <taxon>Mucoromycotina</taxon>
        <taxon>Mucoromycetes</taxon>
        <taxon>Mucorales</taxon>
        <taxon>Mucorineae</taxon>
        <taxon>Rhizopodaceae</taxon>
        <taxon>Rhizopus</taxon>
    </lineage>
</organism>
<dbReference type="GO" id="GO:0005737">
    <property type="term" value="C:cytoplasm"/>
    <property type="evidence" value="ECO:0007669"/>
    <property type="project" value="InterPro"/>
</dbReference>
<dbReference type="FunFam" id="3.40.50.1970:FF:000007">
    <property type="entry name" value="Pentafunctional AROM polypeptide"/>
    <property type="match status" value="1"/>
</dbReference>
<dbReference type="OrthoDB" id="197068at2759"/>
<evidence type="ECO:0000259" key="10">
    <source>
        <dbReference type="Pfam" id="PF24621"/>
    </source>
</evidence>
<dbReference type="InterPro" id="IPR030960">
    <property type="entry name" value="DHQS/DOIS_N"/>
</dbReference>
<evidence type="ECO:0000256" key="2">
    <source>
        <dbReference type="ARBA" id="ARBA00001941"/>
    </source>
</evidence>
<name>A0A367JR07_RHIAZ</name>
<reference evidence="11 12" key="1">
    <citation type="journal article" date="2018" name="G3 (Bethesda)">
        <title>Phylogenetic and Phylogenomic Definition of Rhizopus Species.</title>
        <authorList>
            <person name="Gryganskyi A.P."/>
            <person name="Golan J."/>
            <person name="Dolatabadi S."/>
            <person name="Mondo S."/>
            <person name="Robb S."/>
            <person name="Idnurm A."/>
            <person name="Muszewska A."/>
            <person name="Steczkiewicz K."/>
            <person name="Masonjones S."/>
            <person name="Liao H.L."/>
            <person name="Gajdeczka M.T."/>
            <person name="Anike F."/>
            <person name="Vuek A."/>
            <person name="Anishchenko I.M."/>
            <person name="Voigt K."/>
            <person name="de Hoog G.S."/>
            <person name="Smith M.E."/>
            <person name="Heitman J."/>
            <person name="Vilgalys R."/>
            <person name="Stajich J.E."/>
        </authorList>
    </citation>
    <scope>NUCLEOTIDE SEQUENCE [LARGE SCALE GENOMIC DNA]</scope>
    <source>
        <strain evidence="11 12">CBS 357.93</strain>
    </source>
</reference>
<keyword evidence="7" id="KW-0520">NAD</keyword>
<dbReference type="GO" id="GO:0000166">
    <property type="term" value="F:nucleotide binding"/>
    <property type="evidence" value="ECO:0007669"/>
    <property type="project" value="UniProtKB-KW"/>
</dbReference>
<evidence type="ECO:0000256" key="1">
    <source>
        <dbReference type="ARBA" id="ARBA00001911"/>
    </source>
</evidence>
<dbReference type="Pfam" id="PF01761">
    <property type="entry name" value="DHQ_synthase"/>
    <property type="match status" value="1"/>
</dbReference>
<evidence type="ECO:0000313" key="12">
    <source>
        <dbReference type="Proteomes" id="UP000252139"/>
    </source>
</evidence>
<evidence type="ECO:0000256" key="4">
    <source>
        <dbReference type="ARBA" id="ARBA00022723"/>
    </source>
</evidence>
<dbReference type="InterPro" id="IPR056179">
    <property type="entry name" value="DHQS_C"/>
</dbReference>
<dbReference type="STRING" id="86630.A0A367JR07"/>
<keyword evidence="5" id="KW-0547">Nucleotide-binding</keyword>
<dbReference type="InterPro" id="IPR050071">
    <property type="entry name" value="Dehydroquinate_synthase"/>
</dbReference>
<dbReference type="Gene3D" id="3.20.20.70">
    <property type="entry name" value="Aldolase class I"/>
    <property type="match status" value="1"/>
</dbReference>
<keyword evidence="4" id="KW-0479">Metal-binding</keyword>
<evidence type="ECO:0000256" key="7">
    <source>
        <dbReference type="ARBA" id="ARBA00023027"/>
    </source>
</evidence>
<dbReference type="EMBL" id="PJQL01000837">
    <property type="protein sequence ID" value="RCH92377.1"/>
    <property type="molecule type" value="Genomic_DNA"/>
</dbReference>
<dbReference type="CDD" id="cd08195">
    <property type="entry name" value="DHQS"/>
    <property type="match status" value="1"/>
</dbReference>
<accession>A0A367JR07</accession>
<keyword evidence="12" id="KW-1185">Reference proteome</keyword>
<keyword evidence="6" id="KW-0862">Zinc</keyword>
<dbReference type="NCBIfam" id="TIGR01093">
    <property type="entry name" value="aroD"/>
    <property type="match status" value="1"/>
</dbReference>
<dbReference type="GO" id="GO:0009073">
    <property type="term" value="P:aromatic amino acid family biosynthetic process"/>
    <property type="evidence" value="ECO:0007669"/>
    <property type="project" value="InterPro"/>
</dbReference>
<dbReference type="AlphaFoldDB" id="A0A367JR07"/>
<comment type="cofactor">
    <cofactor evidence="1">
        <name>NAD(+)</name>
        <dbReference type="ChEBI" id="CHEBI:57540"/>
    </cofactor>
</comment>
<evidence type="ECO:0000259" key="9">
    <source>
        <dbReference type="Pfam" id="PF01761"/>
    </source>
</evidence>
<dbReference type="CDD" id="cd00502">
    <property type="entry name" value="DHQase_I"/>
    <property type="match status" value="1"/>
</dbReference>
<dbReference type="SUPFAM" id="SSF51569">
    <property type="entry name" value="Aldolase"/>
    <property type="match status" value="1"/>
</dbReference>
<dbReference type="PANTHER" id="PTHR43622">
    <property type="entry name" value="3-DEHYDROQUINATE SYNTHASE"/>
    <property type="match status" value="1"/>
</dbReference>
<dbReference type="Pfam" id="PF24621">
    <property type="entry name" value="DHQS_C"/>
    <property type="match status" value="1"/>
</dbReference>
<keyword evidence="8" id="KW-0456">Lyase</keyword>
<dbReference type="Pfam" id="PF01487">
    <property type="entry name" value="DHquinase_I"/>
    <property type="match status" value="1"/>
</dbReference>
<dbReference type="GO" id="GO:0046872">
    <property type="term" value="F:metal ion binding"/>
    <property type="evidence" value="ECO:0007669"/>
    <property type="project" value="UniProtKB-KW"/>
</dbReference>
<gene>
    <name evidence="11" type="primary">ARO1_1</name>
    <name evidence="11" type="ORF">CU097_001958</name>
</gene>
<evidence type="ECO:0000256" key="8">
    <source>
        <dbReference type="ARBA" id="ARBA00023239"/>
    </source>
</evidence>
<dbReference type="InterPro" id="IPR001381">
    <property type="entry name" value="DHquinase_I"/>
</dbReference>
<evidence type="ECO:0000256" key="6">
    <source>
        <dbReference type="ARBA" id="ARBA00022833"/>
    </source>
</evidence>
<evidence type="ECO:0000256" key="5">
    <source>
        <dbReference type="ARBA" id="ARBA00022741"/>
    </source>
</evidence>
<dbReference type="PANTHER" id="PTHR43622:SF1">
    <property type="entry name" value="3-DEHYDROQUINATE SYNTHASE"/>
    <property type="match status" value="1"/>
</dbReference>
<dbReference type="GO" id="GO:0003856">
    <property type="term" value="F:3-dehydroquinate synthase activity"/>
    <property type="evidence" value="ECO:0007669"/>
    <property type="project" value="InterPro"/>
</dbReference>
<proteinExistence type="predicted"/>
<dbReference type="Proteomes" id="UP000252139">
    <property type="component" value="Unassembled WGS sequence"/>
</dbReference>
<feature type="domain" description="3-dehydroquinate synthase N-terminal" evidence="9">
    <location>
        <begin position="77"/>
        <end position="188"/>
    </location>
</feature>
<feature type="domain" description="3-dehydroquinate synthase C-terminal" evidence="10">
    <location>
        <begin position="190"/>
        <end position="346"/>
    </location>
</feature>
<sequence length="763" mass="84522">MVYGGNNIETIPVLDNPKAIHIGYNLIDYIASTLTTHVPVSTYCIITDTNLAPLYLPQLMSAFRAHMNQNQRLLTRVLPPGEMTKSRQGKASIEDFMLNQSCTRDTCLMALGGGVVGDLVGFIAATFMRGIPFVQIPTTLLAMVDSSIGGKTAIDTPHGKNLIGSFCQPKFIFMDLEMLKSLPPRELANGMAEVIKTAAISSEAEFVKLEKGKQIIESVILGTNQNSEDKMYVASVISASARFKADVVTKDERETGLRGLLNFGHTIGHAIEAVLAPSWLHGECVSVGLVMEAELSCCLGHCAPSVVDRIKVCLDLYGLPTLLNEKAKSMLTIDRIMTAMKVDKKNKGSQKRIVLLSAIGQPLEPKASDVSDEPIITILRGHVLPNSVQSDIKTDKESNQPTLSSSFTLTFHSGVAPSQLLFSLLENRYQCNIVKRNDQVYDCKPEANTENKSTSVFITRTPGTACNNTMAYEYVLLGDLGKEESCNDLIAFIHMVTQGKTNARHVCRKDKLTTFITPTIPDYSTLLSDVMDQWLEGADAIEFRVDLILTHERFRADPKNWVNITGIQLAHLRRMTKLPVIFTVRTEPQAGAFDPKLSQEYMELVIWGHRWGCDYVDVEFTMLPKDALNELISLNSRFSPVSKIIASFHDPQHTIRWSSPEMMHVYKRAEGLFEEHNHSGVIKLVGLAQDHMDNIELEQFRHSVDPEGNKEIILINMGPKGKYSRVANQFLTPATHPALPSAAAPGQLSIEEIKGIRQQLAME</sequence>
<comment type="caution">
    <text evidence="11">The sequence shown here is derived from an EMBL/GenBank/DDBJ whole genome shotgun (WGS) entry which is preliminary data.</text>
</comment>
<comment type="cofactor">
    <cofactor evidence="2">
        <name>Co(2+)</name>
        <dbReference type="ChEBI" id="CHEBI:48828"/>
    </cofactor>
</comment>